<sequence>MSIGSITGIWLLIGLICSFVIARAHGPALRIMREEPGTTAVLVLLGPISLLVLLLMCFMSDG</sequence>
<keyword evidence="1" id="KW-0812">Transmembrane</keyword>
<evidence type="ECO:0000256" key="1">
    <source>
        <dbReference type="SAM" id="Phobius"/>
    </source>
</evidence>
<protein>
    <submittedName>
        <fullName evidence="2">Uncharacterized protein</fullName>
    </submittedName>
</protein>
<dbReference type="AlphaFoldDB" id="A0A1G2CUA2"/>
<keyword evidence="1" id="KW-1133">Transmembrane helix</keyword>
<evidence type="ECO:0000313" key="2">
    <source>
        <dbReference type="EMBL" id="OGZ04812.1"/>
    </source>
</evidence>
<accession>A0A1G2CUA2</accession>
<organism evidence="2 3">
    <name type="scientific">Candidatus Lloydbacteria bacterium RIFCSPHIGHO2_01_FULL_49_22</name>
    <dbReference type="NCBI Taxonomy" id="1798658"/>
    <lineage>
        <taxon>Bacteria</taxon>
        <taxon>Candidatus Lloydiibacteriota</taxon>
    </lineage>
</organism>
<dbReference type="Proteomes" id="UP000177122">
    <property type="component" value="Unassembled WGS sequence"/>
</dbReference>
<reference evidence="2 3" key="1">
    <citation type="journal article" date="2016" name="Nat. Commun.">
        <title>Thousands of microbial genomes shed light on interconnected biogeochemical processes in an aquifer system.</title>
        <authorList>
            <person name="Anantharaman K."/>
            <person name="Brown C.T."/>
            <person name="Hug L.A."/>
            <person name="Sharon I."/>
            <person name="Castelle C.J."/>
            <person name="Probst A.J."/>
            <person name="Thomas B.C."/>
            <person name="Singh A."/>
            <person name="Wilkins M.J."/>
            <person name="Karaoz U."/>
            <person name="Brodie E.L."/>
            <person name="Williams K.H."/>
            <person name="Hubbard S.S."/>
            <person name="Banfield J.F."/>
        </authorList>
    </citation>
    <scope>NUCLEOTIDE SEQUENCE [LARGE SCALE GENOMIC DNA]</scope>
</reference>
<gene>
    <name evidence="2" type="ORF">A2845_05635</name>
</gene>
<keyword evidence="1" id="KW-0472">Membrane</keyword>
<dbReference type="EMBL" id="MHLI01000020">
    <property type="protein sequence ID" value="OGZ04812.1"/>
    <property type="molecule type" value="Genomic_DNA"/>
</dbReference>
<name>A0A1G2CUA2_9BACT</name>
<comment type="caution">
    <text evidence="2">The sequence shown here is derived from an EMBL/GenBank/DDBJ whole genome shotgun (WGS) entry which is preliminary data.</text>
</comment>
<proteinExistence type="predicted"/>
<feature type="transmembrane region" description="Helical" evidence="1">
    <location>
        <begin position="40"/>
        <end position="59"/>
    </location>
</feature>
<evidence type="ECO:0000313" key="3">
    <source>
        <dbReference type="Proteomes" id="UP000177122"/>
    </source>
</evidence>